<accession>A0A430BKS0</accession>
<proteinExistence type="predicted"/>
<gene>
    <name evidence="3" type="ORF">DAH51_21760</name>
</gene>
<feature type="active site" description="Proton donor" evidence="2">
    <location>
        <position position="85"/>
    </location>
</feature>
<keyword evidence="1" id="KW-1277">Toxin-antitoxin system</keyword>
<evidence type="ECO:0000256" key="1">
    <source>
        <dbReference type="ARBA" id="ARBA00022649"/>
    </source>
</evidence>
<dbReference type="PIRSF" id="PIRSF006156">
    <property type="entry name" value="YafQ"/>
    <property type="match status" value="1"/>
</dbReference>
<reference evidence="3 4" key="1">
    <citation type="submission" date="2018-07" db="EMBL/GenBank/DDBJ databases">
        <title>Genomic and Epidemiologic Investigation of an Indolent Hospital Outbreak.</title>
        <authorList>
            <person name="Johnson R.C."/>
            <person name="Deming C."/>
            <person name="Conlan S."/>
            <person name="Zellmer C.J."/>
            <person name="Michelin A.V."/>
            <person name="Lee-Lin S."/>
            <person name="Thomas P.J."/>
            <person name="Park M."/>
            <person name="Weingarten R.A."/>
            <person name="Less J."/>
            <person name="Dekker J.P."/>
            <person name="Frank K.M."/>
            <person name="Musser K.A."/>
            <person name="Mcquiston J.R."/>
            <person name="Henderson D.K."/>
            <person name="Lau A.F."/>
            <person name="Palmore T.N."/>
            <person name="Segre J.A."/>
        </authorList>
    </citation>
    <scope>NUCLEOTIDE SEQUENCE [LARGE SCALE GENOMIC DNA]</scope>
    <source>
        <strain evidence="3 4">SK-NIH.Env6_1116</strain>
    </source>
</reference>
<dbReference type="SUPFAM" id="SSF143011">
    <property type="entry name" value="RelE-like"/>
    <property type="match status" value="1"/>
</dbReference>
<dbReference type="InterPro" id="IPR004386">
    <property type="entry name" value="Toxin_YafQ-like"/>
</dbReference>
<dbReference type="EMBL" id="QRAL01000035">
    <property type="protein sequence ID" value="RSU52244.1"/>
    <property type="molecule type" value="Genomic_DNA"/>
</dbReference>
<dbReference type="GO" id="GO:0004521">
    <property type="term" value="F:RNA endonuclease activity"/>
    <property type="evidence" value="ECO:0007669"/>
    <property type="project" value="TreeGrafter"/>
</dbReference>
<comment type="caution">
    <text evidence="3">The sequence shown here is derived from an EMBL/GenBank/DDBJ whole genome shotgun (WGS) entry which is preliminary data.</text>
</comment>
<dbReference type="Pfam" id="PF15738">
    <property type="entry name" value="YafQ_toxin"/>
    <property type="match status" value="1"/>
</dbReference>
<dbReference type="RefSeq" id="WP_125999674.1">
    <property type="nucleotide sequence ID" value="NZ_QRAL01000035.1"/>
</dbReference>
<dbReference type="InterPro" id="IPR007712">
    <property type="entry name" value="RelE/ParE_toxin"/>
</dbReference>
<sequence>MRPVEITGRFKRDYKREKRSDATLDTVLQPVLDMLVMDEVLPANLSDHPLSGDWKGYRDCHVKPDLVLIYRKTEEALVLARIGSHSELFG</sequence>
<name>A0A430BKS0_SPHYA</name>
<dbReference type="AlphaFoldDB" id="A0A430BKS0"/>
<organism evidence="3 4">
    <name type="scientific">Sphingobium yanoikuyae</name>
    <name type="common">Sphingomonas yanoikuyae</name>
    <dbReference type="NCBI Taxonomy" id="13690"/>
    <lineage>
        <taxon>Bacteria</taxon>
        <taxon>Pseudomonadati</taxon>
        <taxon>Pseudomonadota</taxon>
        <taxon>Alphaproteobacteria</taxon>
        <taxon>Sphingomonadales</taxon>
        <taxon>Sphingomonadaceae</taxon>
        <taxon>Sphingobium</taxon>
    </lineage>
</organism>
<evidence type="ECO:0000313" key="3">
    <source>
        <dbReference type="EMBL" id="RSU52244.1"/>
    </source>
</evidence>
<dbReference type="PANTHER" id="PTHR40588">
    <property type="entry name" value="MRNA INTERFERASE TOXIN YAFQ"/>
    <property type="match status" value="1"/>
</dbReference>
<dbReference type="GO" id="GO:0006402">
    <property type="term" value="P:mRNA catabolic process"/>
    <property type="evidence" value="ECO:0007669"/>
    <property type="project" value="TreeGrafter"/>
</dbReference>
<dbReference type="Gene3D" id="3.30.2310.20">
    <property type="entry name" value="RelE-like"/>
    <property type="match status" value="1"/>
</dbReference>
<dbReference type="InterPro" id="IPR035093">
    <property type="entry name" value="RelE/ParE_toxin_dom_sf"/>
</dbReference>
<dbReference type="Proteomes" id="UP000287401">
    <property type="component" value="Unassembled WGS sequence"/>
</dbReference>
<dbReference type="GO" id="GO:0006415">
    <property type="term" value="P:translational termination"/>
    <property type="evidence" value="ECO:0007669"/>
    <property type="project" value="TreeGrafter"/>
</dbReference>
<evidence type="ECO:0000256" key="2">
    <source>
        <dbReference type="PIRSR" id="PIRSR006156-1"/>
    </source>
</evidence>
<dbReference type="NCBIfam" id="TIGR02385">
    <property type="entry name" value="RelE_StbE"/>
    <property type="match status" value="1"/>
</dbReference>
<dbReference type="PANTHER" id="PTHR40588:SF1">
    <property type="entry name" value="MRNA INTERFERASE TOXIN YAFQ"/>
    <property type="match status" value="1"/>
</dbReference>
<evidence type="ECO:0000313" key="4">
    <source>
        <dbReference type="Proteomes" id="UP000287401"/>
    </source>
</evidence>
<protein>
    <submittedName>
        <fullName evidence="3">Type II toxin-antitoxin system YafQ family toxin</fullName>
    </submittedName>
</protein>